<accession>A0ABV9PV79</accession>
<dbReference type="RefSeq" id="WP_380023883.1">
    <property type="nucleotide sequence ID" value="NZ_JBHSHC010000014.1"/>
</dbReference>
<keyword evidence="2" id="KW-1185">Reference proteome</keyword>
<name>A0ABV9PV79_9BACL</name>
<sequence length="88" mass="9989">MEKIQSPDDLMERIGRMTRDNSVCQIFIPGKGKFTIVLHEEDSQSIAADAESDDELREMIEKSLEAYKRGDYMTTSESIKALSPKDFA</sequence>
<comment type="caution">
    <text evidence="1">The sequence shown here is derived from an EMBL/GenBank/DDBJ whole genome shotgun (WGS) entry which is preliminary data.</text>
</comment>
<reference evidence="2" key="1">
    <citation type="journal article" date="2019" name="Int. J. Syst. Evol. Microbiol.">
        <title>The Global Catalogue of Microorganisms (GCM) 10K type strain sequencing project: providing services to taxonomists for standard genome sequencing and annotation.</title>
        <authorList>
            <consortium name="The Broad Institute Genomics Platform"/>
            <consortium name="The Broad Institute Genome Sequencing Center for Infectious Disease"/>
            <person name="Wu L."/>
            <person name="Ma J."/>
        </authorList>
    </citation>
    <scope>NUCLEOTIDE SEQUENCE [LARGE SCALE GENOMIC DNA]</scope>
    <source>
        <strain evidence="2">WYCCWR 12678</strain>
    </source>
</reference>
<dbReference type="Proteomes" id="UP001596002">
    <property type="component" value="Unassembled WGS sequence"/>
</dbReference>
<proteinExistence type="predicted"/>
<gene>
    <name evidence="1" type="ORF">ACFO8Q_01890</name>
</gene>
<protein>
    <recommendedName>
        <fullName evidence="3">Prevent-host-death protein</fullName>
    </recommendedName>
</protein>
<evidence type="ECO:0000313" key="2">
    <source>
        <dbReference type="Proteomes" id="UP001596002"/>
    </source>
</evidence>
<organism evidence="1 2">
    <name type="scientific">Effusibacillus consociatus</name>
    <dbReference type="NCBI Taxonomy" id="1117041"/>
    <lineage>
        <taxon>Bacteria</taxon>
        <taxon>Bacillati</taxon>
        <taxon>Bacillota</taxon>
        <taxon>Bacilli</taxon>
        <taxon>Bacillales</taxon>
        <taxon>Alicyclobacillaceae</taxon>
        <taxon>Effusibacillus</taxon>
    </lineage>
</organism>
<evidence type="ECO:0000313" key="1">
    <source>
        <dbReference type="EMBL" id="MFC4766151.1"/>
    </source>
</evidence>
<dbReference type="EMBL" id="JBHSHC010000014">
    <property type="protein sequence ID" value="MFC4766151.1"/>
    <property type="molecule type" value="Genomic_DNA"/>
</dbReference>
<evidence type="ECO:0008006" key="3">
    <source>
        <dbReference type="Google" id="ProtNLM"/>
    </source>
</evidence>